<dbReference type="EMBL" id="AHEZ01000017">
    <property type="protein sequence ID" value="EOP75657.1"/>
    <property type="molecule type" value="Genomic_DNA"/>
</dbReference>
<sequence length="774" mass="87342">MNGKAKKSMRKVLPVGIAMGILFSASPVTEYKVKADVDTFGTVVTTLGSIYDAFGKETFTKYLEEVNAKNSYDNFWENVTYMAPTFKKGEFGITVFDYYKNQDFSQKVKIAYPNGKVEYKTIKHGQQLRIKDAGTIVDLTPDEPELSKHNILYITQKQLNEGNTGVSLTNFKTYYLESDNSGRRNELGWDFIKKQFPNAYHPQSGLPNIGVNEDELFKKLPEDKQMLGTSTSKTVGKEALSNYATNDPEAREDLKKRTLDVYTNHKDGEYSPISIKIVNDGINLQAGDYVHEAGDGDSNSGTDFTITPIKKGSNKVIISSVFNGKLRYLTSKSGDHSQWIYTHDGDISSDEIWDLVVRKDGQFSLKNNKGQYLYVSRSGKSAPAWTTGDINEASKLTARLAAPEWNNWLIDWHPRKKNETKKHEGKTYDGLEFKADAKDGSIWTAYNSGKLITNSWIKRGNDHYYADSSGTLLKGWQEIEGNTYYFNPNSNHRTPGNEIGDIDGKYYNFNDDGVLQKSAWKGDEANGLAYSDASGAFIEEGLKEIDGKIYYFKDDKATTDVLRLEDQGVTLRFSNEGVLTFVSGLDRKPLKRTVNVTLDNKTLPFGKDGVLEPLGVSRLGNTVKYFSLEDGINYSGWKEFGEEKYYFRDGKSSTVNGTETIDGKTYYFNDWGQATQIGFVKTNGKTYYYNDKGEMQKGWQTINGKLHSFEDSGEATVGKFTAWARSASQFGWFDYYAKDNGEIYVNETVSLPTKNGYKKHIFDSYGHFKIDWNS</sequence>
<protein>
    <recommendedName>
        <fullName evidence="5">Cell wall-binding protein</fullName>
    </recommendedName>
</protein>
<feature type="repeat" description="Cell wall-binding" evidence="2">
    <location>
        <begin position="676"/>
        <end position="695"/>
    </location>
</feature>
<dbReference type="InterPro" id="IPR018337">
    <property type="entry name" value="Cell_wall/Cho-bd_repeat"/>
</dbReference>
<dbReference type="HOGENOM" id="CLU_373710_0_0_9"/>
<reference evidence="3 4" key="1">
    <citation type="submission" date="2012-12" db="EMBL/GenBank/DDBJ databases">
        <title>The Genome Sequence of Bacillus cereus VD118.</title>
        <authorList>
            <consortium name="The Broad Institute Genome Sequencing Platform"/>
            <consortium name="The Broad Institute Genome Sequencing Center for Infectious Disease"/>
            <person name="Feldgarden M."/>
            <person name="Van der Auwera G.A."/>
            <person name="Mahillon J."/>
            <person name="Duprez V."/>
            <person name="Timmery S."/>
            <person name="Mattelet C."/>
            <person name="Dierick K."/>
            <person name="Sun M."/>
            <person name="Yu Z."/>
            <person name="Zhu L."/>
            <person name="Hu X."/>
            <person name="Shank E.B."/>
            <person name="Swiecicka I."/>
            <person name="Hansen B.M."/>
            <person name="Andrup L."/>
            <person name="Walker B."/>
            <person name="Young S.K."/>
            <person name="Zeng Q."/>
            <person name="Gargeya S."/>
            <person name="Fitzgerald M."/>
            <person name="Haas B."/>
            <person name="Abouelleil A."/>
            <person name="Alvarado L."/>
            <person name="Arachchi H.M."/>
            <person name="Berlin A.M."/>
            <person name="Chapman S.B."/>
            <person name="Dewar J."/>
            <person name="Goldberg J."/>
            <person name="Griggs A."/>
            <person name="Gujja S."/>
            <person name="Hansen M."/>
            <person name="Howarth C."/>
            <person name="Imamovic A."/>
            <person name="Larimer J."/>
            <person name="McCowan C."/>
            <person name="Murphy C."/>
            <person name="Neiman D."/>
            <person name="Pearson M."/>
            <person name="Priest M."/>
            <person name="Roberts A."/>
            <person name="Saif S."/>
            <person name="Shea T."/>
            <person name="Sisk P."/>
            <person name="Sykes S."/>
            <person name="Wortman J."/>
            <person name="Nusbaum C."/>
            <person name="Birren B."/>
        </authorList>
    </citation>
    <scope>NUCLEOTIDE SEQUENCE [LARGE SCALE GENOMIC DNA]</scope>
    <source>
        <strain evidence="3 4">VD118</strain>
    </source>
</reference>
<keyword evidence="1" id="KW-0677">Repeat</keyword>
<comment type="caution">
    <text evidence="3">The sequence shown here is derived from an EMBL/GenBank/DDBJ whole genome shotgun (WGS) entry which is preliminary data.</text>
</comment>
<dbReference type="Pfam" id="PF19127">
    <property type="entry name" value="Choline_bind_3"/>
    <property type="match status" value="1"/>
</dbReference>
<dbReference type="Pfam" id="PF01473">
    <property type="entry name" value="Choline_bind_1"/>
    <property type="match status" value="2"/>
</dbReference>
<dbReference type="RefSeq" id="WP_016103644.1">
    <property type="nucleotide sequence ID" value="NZ_KB976794.1"/>
</dbReference>
<dbReference type="SUPFAM" id="SSF69360">
    <property type="entry name" value="Cell wall binding repeat"/>
    <property type="match status" value="2"/>
</dbReference>
<organism evidence="3 4">
    <name type="scientific">Bacillus cereus VD118</name>
    <dbReference type="NCBI Taxonomy" id="1053231"/>
    <lineage>
        <taxon>Bacteria</taxon>
        <taxon>Bacillati</taxon>
        <taxon>Bacillota</taxon>
        <taxon>Bacilli</taxon>
        <taxon>Bacillales</taxon>
        <taxon>Bacillaceae</taxon>
        <taxon>Bacillus</taxon>
        <taxon>Bacillus cereus group</taxon>
    </lineage>
</organism>
<dbReference type="PROSITE" id="PS51170">
    <property type="entry name" value="CW"/>
    <property type="match status" value="2"/>
</dbReference>
<feature type="repeat" description="Cell wall-binding" evidence="2">
    <location>
        <begin position="473"/>
        <end position="492"/>
    </location>
</feature>
<dbReference type="Proteomes" id="UP000014019">
    <property type="component" value="Unassembled WGS sequence"/>
</dbReference>
<dbReference type="Gene3D" id="2.10.270.10">
    <property type="entry name" value="Cholin Binding"/>
    <property type="match status" value="4"/>
</dbReference>
<evidence type="ECO:0000256" key="2">
    <source>
        <dbReference type="PROSITE-ProRule" id="PRU00591"/>
    </source>
</evidence>
<evidence type="ECO:0008006" key="5">
    <source>
        <dbReference type="Google" id="ProtNLM"/>
    </source>
</evidence>
<name>R8QXX8_BACCE</name>
<accession>R8QXX8</accession>
<evidence type="ECO:0000313" key="4">
    <source>
        <dbReference type="Proteomes" id="UP000014019"/>
    </source>
</evidence>
<evidence type="ECO:0000313" key="3">
    <source>
        <dbReference type="EMBL" id="EOP75657.1"/>
    </source>
</evidence>
<dbReference type="PATRIC" id="fig|1053231.3.peg.658"/>
<evidence type="ECO:0000256" key="1">
    <source>
        <dbReference type="ARBA" id="ARBA00022737"/>
    </source>
</evidence>
<dbReference type="AlphaFoldDB" id="R8QXX8"/>
<proteinExistence type="predicted"/>
<gene>
    <name evidence="3" type="ORF">IIQ_05506</name>
</gene>